<protein>
    <recommendedName>
        <fullName evidence="4 5">Translation initiation factor IF-1</fullName>
    </recommendedName>
</protein>
<dbReference type="GO" id="GO:0043022">
    <property type="term" value="F:ribosome binding"/>
    <property type="evidence" value="ECO:0007669"/>
    <property type="project" value="UniProtKB-UniRule"/>
</dbReference>
<dbReference type="EMBL" id="CP158689">
    <property type="protein sequence ID" value="XCC45262.1"/>
    <property type="molecule type" value="Genomic_DNA"/>
</dbReference>
<keyword evidence="4" id="KW-0699">rRNA-binding</keyword>
<evidence type="ECO:0000256" key="3">
    <source>
        <dbReference type="ARBA" id="ARBA00022917"/>
    </source>
</evidence>
<keyword evidence="4" id="KW-0694">RNA-binding</keyword>
<comment type="similarity">
    <text evidence="1 4">Belongs to the IF-1 family.</text>
</comment>
<dbReference type="InterPro" id="IPR004368">
    <property type="entry name" value="TIF_IF1"/>
</dbReference>
<dbReference type="PANTHER" id="PTHR33370:SF1">
    <property type="entry name" value="TRANSLATION INITIATION FACTOR IF-1, CHLOROPLASTIC"/>
    <property type="match status" value="1"/>
</dbReference>
<keyword evidence="2 4" id="KW-0396">Initiation factor</keyword>
<evidence type="ECO:0000313" key="7">
    <source>
        <dbReference type="EMBL" id="XCC45262.1"/>
    </source>
</evidence>
<evidence type="ECO:0000259" key="6">
    <source>
        <dbReference type="PROSITE" id="PS50832"/>
    </source>
</evidence>
<reference evidence="7" key="1">
    <citation type="submission" date="2024-06" db="EMBL/GenBank/DDBJ databases">
        <title>Diversity, functionality, and evolutionary history of bacterial symbionts in false click beetles (Coleoptera, Throscidae).</title>
        <authorList>
            <person name="Wierz J.C."/>
            <person name="Malm H."/>
            <person name="Kaltenpoth M."/>
            <person name="Engl T."/>
        </authorList>
    </citation>
    <scope>NUCLEOTIDE SEQUENCE</scope>
    <source>
        <strain evidence="7">Ttur</strain>
    </source>
</reference>
<keyword evidence="4" id="KW-0963">Cytoplasm</keyword>
<evidence type="ECO:0000256" key="2">
    <source>
        <dbReference type="ARBA" id="ARBA00022540"/>
    </source>
</evidence>
<comment type="function">
    <text evidence="4">One of the essential components for the initiation of protein synthesis. Stabilizes the binding of IF-2 and IF-3 on the 30S subunit to which N-formylmethionyl-tRNA(fMet) subsequently binds. Helps modulate mRNA selection, yielding the 30S pre-initiation complex (PIC). Upon addition of the 50S ribosomal subunit IF-1, IF-2 and IF-3 are released leaving the mature 70S translation initiation complex.</text>
</comment>
<dbReference type="Gene3D" id="2.40.50.140">
    <property type="entry name" value="Nucleic acid-binding proteins"/>
    <property type="match status" value="1"/>
</dbReference>
<dbReference type="GO" id="GO:0005829">
    <property type="term" value="C:cytosol"/>
    <property type="evidence" value="ECO:0007669"/>
    <property type="project" value="TreeGrafter"/>
</dbReference>
<comment type="subcellular location">
    <subcellularLocation>
        <location evidence="4">Cytoplasm</location>
    </subcellularLocation>
</comment>
<dbReference type="AlphaFoldDB" id="A0AAU7ZXT6"/>
<gene>
    <name evidence="4 7" type="primary">infA</name>
    <name evidence="7" type="ORF">ABUS76_00630</name>
</gene>
<feature type="domain" description="S1-like" evidence="6">
    <location>
        <begin position="1"/>
        <end position="71"/>
    </location>
</feature>
<dbReference type="PANTHER" id="PTHR33370">
    <property type="entry name" value="TRANSLATION INITIATION FACTOR IF-1, CHLOROPLASTIC"/>
    <property type="match status" value="1"/>
</dbReference>
<accession>A0AAU7ZXT6</accession>
<dbReference type="PROSITE" id="PS50832">
    <property type="entry name" value="S1_IF1_TYPE"/>
    <property type="match status" value="1"/>
</dbReference>
<dbReference type="NCBIfam" id="TIGR00008">
    <property type="entry name" value="infA"/>
    <property type="match status" value="1"/>
</dbReference>
<evidence type="ECO:0000256" key="1">
    <source>
        <dbReference type="ARBA" id="ARBA00010939"/>
    </source>
</evidence>
<dbReference type="GO" id="GO:0019843">
    <property type="term" value="F:rRNA binding"/>
    <property type="evidence" value="ECO:0007669"/>
    <property type="project" value="UniProtKB-UniRule"/>
</dbReference>
<dbReference type="SUPFAM" id="SSF50249">
    <property type="entry name" value="Nucleic acid-binding proteins"/>
    <property type="match status" value="1"/>
</dbReference>
<keyword evidence="3 4" id="KW-0648">Protein biosynthesis</keyword>
<dbReference type="Pfam" id="PF01176">
    <property type="entry name" value="eIF-1a"/>
    <property type="match status" value="1"/>
</dbReference>
<dbReference type="GO" id="GO:0003743">
    <property type="term" value="F:translation initiation factor activity"/>
    <property type="evidence" value="ECO:0007669"/>
    <property type="project" value="UniProtKB-UniRule"/>
</dbReference>
<comment type="subunit">
    <text evidence="4">Component of the 30S ribosomal translation pre-initiation complex which assembles on the 30S ribosome in the order IF-2 and IF-3, IF-1 and N-formylmethionyl-tRNA(fMet); mRNA recruitment can occur at any time during PIC assembly.</text>
</comment>
<dbReference type="InterPro" id="IPR006196">
    <property type="entry name" value="RNA-binding_domain_S1_IF1"/>
</dbReference>
<evidence type="ECO:0000256" key="4">
    <source>
        <dbReference type="HAMAP-Rule" id="MF_00075"/>
    </source>
</evidence>
<dbReference type="HAMAP" id="MF_00075">
    <property type="entry name" value="IF_1"/>
    <property type="match status" value="1"/>
</dbReference>
<name>A0AAU7ZXT6_9FLAO</name>
<sequence length="71" mass="8289">MVKQNNIKTIGVIKKILSNNKYKVKIKNNKVILGYICGKMRKNYIKVLPGDKVKIELSPYDINKCIITYRF</sequence>
<organism evidence="7">
    <name type="scientific">Candidatus Shikimatogenerans sp. Ttur</name>
    <dbReference type="NCBI Taxonomy" id="3158569"/>
    <lineage>
        <taxon>Bacteria</taxon>
        <taxon>Pseudomonadati</taxon>
        <taxon>Bacteroidota</taxon>
        <taxon>Flavobacteriia</taxon>
        <taxon>Flavobacteriales</taxon>
        <taxon>Candidatus Shikimatogenerans</taxon>
    </lineage>
</organism>
<dbReference type="FunFam" id="2.40.50.140:FF:000002">
    <property type="entry name" value="Translation initiation factor IF-1"/>
    <property type="match status" value="1"/>
</dbReference>
<evidence type="ECO:0000256" key="5">
    <source>
        <dbReference type="NCBIfam" id="TIGR00008"/>
    </source>
</evidence>
<proteinExistence type="inferred from homology"/>
<dbReference type="InterPro" id="IPR012340">
    <property type="entry name" value="NA-bd_OB-fold"/>
</dbReference>